<comment type="caution">
    <text evidence="1">The sequence shown here is derived from an EMBL/GenBank/DDBJ whole genome shotgun (WGS) entry which is preliminary data.</text>
</comment>
<evidence type="ECO:0000313" key="2">
    <source>
        <dbReference type="Proteomes" id="UP001145114"/>
    </source>
</evidence>
<keyword evidence="2" id="KW-1185">Reference proteome</keyword>
<evidence type="ECO:0000313" key="1">
    <source>
        <dbReference type="EMBL" id="KAJ1675182.1"/>
    </source>
</evidence>
<dbReference type="Proteomes" id="UP001145114">
    <property type="component" value="Unassembled WGS sequence"/>
</dbReference>
<accession>A0ACC1HG71</accession>
<gene>
    <name evidence="1" type="ORF">EV182_001770</name>
</gene>
<organism evidence="1 2">
    <name type="scientific">Spiromyces aspiralis</name>
    <dbReference type="NCBI Taxonomy" id="68401"/>
    <lineage>
        <taxon>Eukaryota</taxon>
        <taxon>Fungi</taxon>
        <taxon>Fungi incertae sedis</taxon>
        <taxon>Zoopagomycota</taxon>
        <taxon>Kickxellomycotina</taxon>
        <taxon>Kickxellomycetes</taxon>
        <taxon>Kickxellales</taxon>
        <taxon>Kickxellaceae</taxon>
        <taxon>Spiromyces</taxon>
    </lineage>
</organism>
<proteinExistence type="predicted"/>
<protein>
    <submittedName>
        <fullName evidence="1">Uncharacterized protein</fullName>
    </submittedName>
</protein>
<dbReference type="EMBL" id="JAMZIH010005438">
    <property type="protein sequence ID" value="KAJ1675182.1"/>
    <property type="molecule type" value="Genomic_DNA"/>
</dbReference>
<reference evidence="1" key="1">
    <citation type="submission" date="2022-06" db="EMBL/GenBank/DDBJ databases">
        <title>Phylogenomic reconstructions and comparative analyses of Kickxellomycotina fungi.</title>
        <authorList>
            <person name="Reynolds N.K."/>
            <person name="Stajich J.E."/>
            <person name="Barry K."/>
            <person name="Grigoriev I.V."/>
            <person name="Crous P."/>
            <person name="Smith M.E."/>
        </authorList>
    </citation>
    <scope>NUCLEOTIDE SEQUENCE</scope>
    <source>
        <strain evidence="1">RSA 2271</strain>
    </source>
</reference>
<name>A0ACC1HG71_9FUNG</name>
<sequence length="620" mass="68892">MDNFSRNLQTKFKKLGLNQPGRSFFGLDPNNHASDDLLDLDMEAFREATIEGDDSGELANYVNTKLIYEAGVDYESKPMLVFAACHLPDPDRADYDRLLNLIIFRLDDFVENDYTVVFFAAPNMYTPTVKWLVSAYRRLGRKYKKNLKSLYIVHPSRWIRFLFTAMGPIFSPKFSKKVEWVDTLSGLARFVPIDQLQIPQPVYQYNSTKEAEIVVPHHHLPWSPRYFGVPIEDLMGHDGARGLPPPVADAIDFIYSSGLTTHGIFRKSPVKTTLDKVYRMYEVEDRTTVTYALWGEHVAASILKMWCRKLPYPIVPSIYYSLVRGIPFDKEPGADNQKAAEYIRDVLLPALSDPPCIAMLLAAIMGLLKAVAERSEENGMSPVKLAICWAPNFVRSNQPDLDVMMCSATRFSIAPTANADTDQSGGASDVNVIHMIRLMIDHYELIFKETLERAEVQAKERAASITASAKRPVQPPPKPPRRNPARDPAAAPVDPSKSSSITLLGRSSSSSSTTTTTKEEEGCDTEAAMGDSGNNESPSPPSTNRDDGPTEGSVITHPSHLSSSPKPSPISAKAIVERLRSEREKAQQQRQKGGATSSESHEDGEESKVLLVEQVLSGEQ</sequence>